<comment type="caution">
    <text evidence="1">The sequence shown here is derived from an EMBL/GenBank/DDBJ whole genome shotgun (WGS) entry which is preliminary data.</text>
</comment>
<dbReference type="AlphaFoldDB" id="A0A1R3GCJ5"/>
<reference evidence="2" key="1">
    <citation type="submission" date="2013-09" db="EMBL/GenBank/DDBJ databases">
        <title>Corchorus olitorius genome sequencing.</title>
        <authorList>
            <person name="Alam M."/>
            <person name="Haque M.S."/>
            <person name="Islam M.S."/>
            <person name="Emdad E.M."/>
            <person name="Islam M.M."/>
            <person name="Ahmed B."/>
            <person name="Halim A."/>
            <person name="Hossen Q.M.M."/>
            <person name="Hossain M.Z."/>
            <person name="Ahmed R."/>
            <person name="Khan M.M."/>
            <person name="Islam R."/>
            <person name="Rashid M.M."/>
            <person name="Khan S.A."/>
            <person name="Rahman M.S."/>
            <person name="Alam M."/>
            <person name="Yahiya A.S."/>
            <person name="Khan M.S."/>
            <person name="Azam M.S."/>
            <person name="Haque T."/>
            <person name="Lashkar M.Z.H."/>
            <person name="Akhand A.I."/>
            <person name="Morshed G."/>
            <person name="Roy S."/>
            <person name="Uddin K.S."/>
            <person name="Rabeya T."/>
            <person name="Hossain A.S."/>
            <person name="Chowdhury A."/>
            <person name="Snigdha A.R."/>
            <person name="Mortoza M.S."/>
            <person name="Matin S.A."/>
            <person name="Hoque S.M.E."/>
            <person name="Islam M.K."/>
            <person name="Roy D.K."/>
            <person name="Haider R."/>
            <person name="Moosa M.M."/>
            <person name="Elias S.M."/>
            <person name="Hasan A.M."/>
            <person name="Jahan S."/>
            <person name="Shafiuddin M."/>
            <person name="Mahmood N."/>
            <person name="Shommy N.S."/>
        </authorList>
    </citation>
    <scope>NUCLEOTIDE SEQUENCE [LARGE SCALE GENOMIC DNA]</scope>
    <source>
        <strain evidence="2">cv. O-4</strain>
    </source>
</reference>
<keyword evidence="2" id="KW-1185">Reference proteome</keyword>
<gene>
    <name evidence="1" type="ORF">COLO4_35870</name>
</gene>
<evidence type="ECO:0000313" key="1">
    <source>
        <dbReference type="EMBL" id="OMO55781.1"/>
    </source>
</evidence>
<sequence length="38" mass="4446">MHHHRSQDSIVGWPPISAIFNSANEELCFFISLWGFDR</sequence>
<name>A0A1R3GCJ5_9ROSI</name>
<proteinExistence type="predicted"/>
<dbReference type="Proteomes" id="UP000187203">
    <property type="component" value="Unassembled WGS sequence"/>
</dbReference>
<evidence type="ECO:0000313" key="2">
    <source>
        <dbReference type="Proteomes" id="UP000187203"/>
    </source>
</evidence>
<organism evidence="1 2">
    <name type="scientific">Corchorus olitorius</name>
    <dbReference type="NCBI Taxonomy" id="93759"/>
    <lineage>
        <taxon>Eukaryota</taxon>
        <taxon>Viridiplantae</taxon>
        <taxon>Streptophyta</taxon>
        <taxon>Embryophyta</taxon>
        <taxon>Tracheophyta</taxon>
        <taxon>Spermatophyta</taxon>
        <taxon>Magnoliopsida</taxon>
        <taxon>eudicotyledons</taxon>
        <taxon>Gunneridae</taxon>
        <taxon>Pentapetalae</taxon>
        <taxon>rosids</taxon>
        <taxon>malvids</taxon>
        <taxon>Malvales</taxon>
        <taxon>Malvaceae</taxon>
        <taxon>Grewioideae</taxon>
        <taxon>Apeibeae</taxon>
        <taxon>Corchorus</taxon>
    </lineage>
</organism>
<protein>
    <submittedName>
        <fullName evidence="1">Uncharacterized protein</fullName>
    </submittedName>
</protein>
<accession>A0A1R3GCJ5</accession>
<dbReference type="EMBL" id="AWUE01022843">
    <property type="protein sequence ID" value="OMO55781.1"/>
    <property type="molecule type" value="Genomic_DNA"/>
</dbReference>